<dbReference type="InterPro" id="IPR020590">
    <property type="entry name" value="Guanylate_kinase_CS"/>
</dbReference>
<organism evidence="9 10">
    <name type="scientific">Sporothrix stenoceras</name>
    <dbReference type="NCBI Taxonomy" id="5173"/>
    <lineage>
        <taxon>Eukaryota</taxon>
        <taxon>Fungi</taxon>
        <taxon>Dikarya</taxon>
        <taxon>Ascomycota</taxon>
        <taxon>Pezizomycotina</taxon>
        <taxon>Sordariomycetes</taxon>
        <taxon>Sordariomycetidae</taxon>
        <taxon>Ophiostomatales</taxon>
        <taxon>Ophiostomataceae</taxon>
        <taxon>Sporothrix</taxon>
    </lineage>
</organism>
<name>A0ABR3ZCA9_9PEZI</name>
<comment type="caution">
    <text evidence="9">The sequence shown here is derived from an EMBL/GenBank/DDBJ whole genome shotgun (WGS) entry which is preliminary data.</text>
</comment>
<sequence>MDTSGSTSPEPVPQTDTGATTAPGSPQQRPRDQPSIVIAGPSGVGKGILIEKLLNQHPDAFVTAISHTTRKPRDGEVAGEDYHFVERKEFEKMVELEAFVEHAEFNGEQYGTSKRAISAEGIEEDKILLLDIDVSGVDALRKIKETDEDMAHLSPRYVFIRPPSMDVLEARLRSRNKNTEVGIIWRLYTARYEMLIAESSVSGFDKVITNDDLDKALEELEEFIFEK</sequence>
<evidence type="ECO:0000256" key="1">
    <source>
        <dbReference type="ARBA" id="ARBA00005790"/>
    </source>
</evidence>
<evidence type="ECO:0000256" key="7">
    <source>
        <dbReference type="SAM" id="MobiDB-lite"/>
    </source>
</evidence>
<keyword evidence="4" id="KW-0547">Nucleotide-binding</keyword>
<proteinExistence type="inferred from homology"/>
<dbReference type="EMBL" id="JAWCUI010000017">
    <property type="protein sequence ID" value="KAL1897974.1"/>
    <property type="molecule type" value="Genomic_DNA"/>
</dbReference>
<protein>
    <recommendedName>
        <fullName evidence="2">guanylate kinase</fullName>
        <ecNumber evidence="2">2.7.4.8</ecNumber>
    </recommendedName>
</protein>
<dbReference type="SMART" id="SM00072">
    <property type="entry name" value="GuKc"/>
    <property type="match status" value="1"/>
</dbReference>
<evidence type="ECO:0000256" key="4">
    <source>
        <dbReference type="ARBA" id="ARBA00022741"/>
    </source>
</evidence>
<dbReference type="Gene3D" id="3.40.50.300">
    <property type="entry name" value="P-loop containing nucleotide triphosphate hydrolases"/>
    <property type="match status" value="1"/>
</dbReference>
<evidence type="ECO:0000256" key="5">
    <source>
        <dbReference type="ARBA" id="ARBA00022777"/>
    </source>
</evidence>
<keyword evidence="3" id="KW-0808">Transferase</keyword>
<feature type="region of interest" description="Disordered" evidence="7">
    <location>
        <begin position="1"/>
        <end position="40"/>
    </location>
</feature>
<feature type="domain" description="Guanylate kinase-like" evidence="8">
    <location>
        <begin position="33"/>
        <end position="225"/>
    </location>
</feature>
<dbReference type="Proteomes" id="UP001583186">
    <property type="component" value="Unassembled WGS sequence"/>
</dbReference>
<dbReference type="PANTHER" id="PTHR23117">
    <property type="entry name" value="GUANYLATE KINASE-RELATED"/>
    <property type="match status" value="1"/>
</dbReference>
<gene>
    <name evidence="9" type="ORF">Sste5346_003828</name>
</gene>
<evidence type="ECO:0000256" key="6">
    <source>
        <dbReference type="ARBA" id="ARBA00022840"/>
    </source>
</evidence>
<feature type="compositionally biased region" description="Polar residues" evidence="7">
    <location>
        <begin position="1"/>
        <end position="28"/>
    </location>
</feature>
<dbReference type="InterPro" id="IPR008144">
    <property type="entry name" value="Guanylate_kin-like_dom"/>
</dbReference>
<dbReference type="NCBIfam" id="TIGR03263">
    <property type="entry name" value="guanyl_kin"/>
    <property type="match status" value="1"/>
</dbReference>
<dbReference type="CDD" id="cd00071">
    <property type="entry name" value="GMPK"/>
    <property type="match status" value="1"/>
</dbReference>
<evidence type="ECO:0000256" key="3">
    <source>
        <dbReference type="ARBA" id="ARBA00022679"/>
    </source>
</evidence>
<evidence type="ECO:0000313" key="9">
    <source>
        <dbReference type="EMBL" id="KAL1897974.1"/>
    </source>
</evidence>
<keyword evidence="5" id="KW-0418">Kinase</keyword>
<comment type="similarity">
    <text evidence="1">Belongs to the guanylate kinase family.</text>
</comment>
<evidence type="ECO:0000259" key="8">
    <source>
        <dbReference type="PROSITE" id="PS50052"/>
    </source>
</evidence>
<reference evidence="9 10" key="1">
    <citation type="journal article" date="2024" name="IMA Fungus">
        <title>IMA Genome - F19 : A genome assembly and annotation guide to empower mycologists, including annotated draft genome sequences of Ceratocystis pirilliformis, Diaporthe australafricana, Fusarium ophioides, Paecilomyces lecythidis, and Sporothrix stenoceras.</title>
        <authorList>
            <person name="Aylward J."/>
            <person name="Wilson A.M."/>
            <person name="Visagie C.M."/>
            <person name="Spraker J."/>
            <person name="Barnes I."/>
            <person name="Buitendag C."/>
            <person name="Ceriani C."/>
            <person name="Del Mar Angel L."/>
            <person name="du Plessis D."/>
            <person name="Fuchs T."/>
            <person name="Gasser K."/>
            <person name="Kramer D."/>
            <person name="Li W."/>
            <person name="Munsamy K."/>
            <person name="Piso A."/>
            <person name="Price J.L."/>
            <person name="Sonnekus B."/>
            <person name="Thomas C."/>
            <person name="van der Nest A."/>
            <person name="van Dijk A."/>
            <person name="van Heerden A."/>
            <person name="van Vuuren N."/>
            <person name="Yilmaz N."/>
            <person name="Duong T.A."/>
            <person name="van der Merwe N.A."/>
            <person name="Wingfield M.J."/>
            <person name="Wingfield B.D."/>
        </authorList>
    </citation>
    <scope>NUCLEOTIDE SEQUENCE [LARGE SCALE GENOMIC DNA]</scope>
    <source>
        <strain evidence="9 10">CMW 5346</strain>
    </source>
</reference>
<dbReference type="PROSITE" id="PS00856">
    <property type="entry name" value="GUANYLATE_KINASE_1"/>
    <property type="match status" value="1"/>
</dbReference>
<dbReference type="PROSITE" id="PS50052">
    <property type="entry name" value="GUANYLATE_KINASE_2"/>
    <property type="match status" value="1"/>
</dbReference>
<keyword evidence="10" id="KW-1185">Reference proteome</keyword>
<evidence type="ECO:0000256" key="2">
    <source>
        <dbReference type="ARBA" id="ARBA00012961"/>
    </source>
</evidence>
<dbReference type="EC" id="2.7.4.8" evidence="2"/>
<evidence type="ECO:0000313" key="10">
    <source>
        <dbReference type="Proteomes" id="UP001583186"/>
    </source>
</evidence>
<dbReference type="InterPro" id="IPR008145">
    <property type="entry name" value="GK/Ca_channel_bsu"/>
</dbReference>
<dbReference type="InterPro" id="IPR027417">
    <property type="entry name" value="P-loop_NTPase"/>
</dbReference>
<keyword evidence="6" id="KW-0067">ATP-binding</keyword>
<accession>A0ABR3ZCA9</accession>
<dbReference type="InterPro" id="IPR017665">
    <property type="entry name" value="Guanylate_kinase"/>
</dbReference>
<dbReference type="Pfam" id="PF00625">
    <property type="entry name" value="Guanylate_kin"/>
    <property type="match status" value="1"/>
</dbReference>
<dbReference type="SUPFAM" id="SSF52540">
    <property type="entry name" value="P-loop containing nucleoside triphosphate hydrolases"/>
    <property type="match status" value="1"/>
</dbReference>
<dbReference type="PANTHER" id="PTHR23117:SF13">
    <property type="entry name" value="GUANYLATE KINASE"/>
    <property type="match status" value="1"/>
</dbReference>